<accession>A0A644SJP5</accession>
<reference evidence="1" key="1">
    <citation type="submission" date="2019-08" db="EMBL/GenBank/DDBJ databases">
        <authorList>
            <person name="Kucharzyk K."/>
            <person name="Murdoch R.W."/>
            <person name="Higgins S."/>
            <person name="Loffler F."/>
        </authorList>
    </citation>
    <scope>NUCLEOTIDE SEQUENCE</scope>
</reference>
<name>A0A644SJP5_9ZZZZ</name>
<proteinExistence type="predicted"/>
<organism evidence="1">
    <name type="scientific">bioreactor metagenome</name>
    <dbReference type="NCBI Taxonomy" id="1076179"/>
    <lineage>
        <taxon>unclassified sequences</taxon>
        <taxon>metagenomes</taxon>
        <taxon>ecological metagenomes</taxon>
    </lineage>
</organism>
<evidence type="ECO:0000313" key="1">
    <source>
        <dbReference type="EMBL" id="MPL54889.1"/>
    </source>
</evidence>
<dbReference type="EMBL" id="VSSQ01000001">
    <property type="protein sequence ID" value="MPL54889.1"/>
    <property type="molecule type" value="Genomic_DNA"/>
</dbReference>
<gene>
    <name evidence="1" type="ORF">SDC9_00355</name>
</gene>
<sequence length="96" mass="11471">MKFLKILLILVLLISCNGNQNKFINWADNLPKNSSIENVKKSQPNYVIIDWEHPIKISDKEKIFEVTEIKNSYDALDMNYFLVFRNNKFQYRESKK</sequence>
<dbReference type="PROSITE" id="PS51257">
    <property type="entry name" value="PROKAR_LIPOPROTEIN"/>
    <property type="match status" value="1"/>
</dbReference>
<evidence type="ECO:0008006" key="2">
    <source>
        <dbReference type="Google" id="ProtNLM"/>
    </source>
</evidence>
<comment type="caution">
    <text evidence="1">The sequence shown here is derived from an EMBL/GenBank/DDBJ whole genome shotgun (WGS) entry which is preliminary data.</text>
</comment>
<protein>
    <recommendedName>
        <fullName evidence="2">Lipoprotein</fullName>
    </recommendedName>
</protein>
<dbReference type="AlphaFoldDB" id="A0A644SJP5"/>